<feature type="domain" description="Activator of Hsp90 ATPase homologue 1/2-like C-terminal" evidence="2">
    <location>
        <begin position="25"/>
        <end position="143"/>
    </location>
</feature>
<dbReference type="SUPFAM" id="SSF55961">
    <property type="entry name" value="Bet v1-like"/>
    <property type="match status" value="1"/>
</dbReference>
<organism evidence="3 4">
    <name type="scientific">Nocardia farcinica</name>
    <dbReference type="NCBI Taxonomy" id="37329"/>
    <lineage>
        <taxon>Bacteria</taxon>
        <taxon>Bacillati</taxon>
        <taxon>Actinomycetota</taxon>
        <taxon>Actinomycetes</taxon>
        <taxon>Mycobacteriales</taxon>
        <taxon>Nocardiaceae</taxon>
        <taxon>Nocardia</taxon>
    </lineage>
</organism>
<name>A0A0H5NE32_NOCFR</name>
<dbReference type="AlphaFoldDB" id="A0A0H5NE32"/>
<protein>
    <submittedName>
        <fullName evidence="3">Activator of Hsp90 ATPase homolog 1-like protein</fullName>
    </submittedName>
</protein>
<dbReference type="RefSeq" id="WP_060590059.1">
    <property type="nucleotide sequence ID" value="NZ_CP031418.1"/>
</dbReference>
<dbReference type="InterPro" id="IPR023393">
    <property type="entry name" value="START-like_dom_sf"/>
</dbReference>
<dbReference type="KEGG" id="nfr:ERS450000_00351"/>
<comment type="similarity">
    <text evidence="1">Belongs to the AHA1 family.</text>
</comment>
<dbReference type="Proteomes" id="UP000057820">
    <property type="component" value="Chromosome 1"/>
</dbReference>
<dbReference type="CDD" id="cd08899">
    <property type="entry name" value="SRPBCC_CalC_Aha1-like_6"/>
    <property type="match status" value="1"/>
</dbReference>
<evidence type="ECO:0000313" key="3">
    <source>
        <dbReference type="EMBL" id="CRY73858.1"/>
    </source>
</evidence>
<sequence length="168" mass="19135">MSSTPTGRILPADEGRDLVLTRRFRAPAADVWASITESDRTARWFGPWEGQAGPGRTIKVQMVHEQDRPWMEMTIDACEPPHHLALSAVDEAGAWYLEAVLTETDGGTELRFTQHLRTRREIDQAPESGPGWEYYLDMLTAAHEGRPLPDFADYYPALRDHYRDQLAR</sequence>
<dbReference type="Gene3D" id="3.30.530.20">
    <property type="match status" value="1"/>
</dbReference>
<evidence type="ECO:0000256" key="1">
    <source>
        <dbReference type="ARBA" id="ARBA00006817"/>
    </source>
</evidence>
<accession>A0A0H5NE32</accession>
<dbReference type="InterPro" id="IPR013538">
    <property type="entry name" value="ASHA1/2-like_C"/>
</dbReference>
<gene>
    <name evidence="3" type="ORF">ERS450000_00351</name>
</gene>
<proteinExistence type="inferred from homology"/>
<dbReference type="EMBL" id="LN868938">
    <property type="protein sequence ID" value="CRY73858.1"/>
    <property type="molecule type" value="Genomic_DNA"/>
</dbReference>
<dbReference type="Pfam" id="PF08327">
    <property type="entry name" value="AHSA1"/>
    <property type="match status" value="1"/>
</dbReference>
<reference evidence="4" key="1">
    <citation type="submission" date="2015-03" db="EMBL/GenBank/DDBJ databases">
        <authorList>
            <consortium name="Pathogen Informatics"/>
        </authorList>
    </citation>
    <scope>NUCLEOTIDE SEQUENCE [LARGE SCALE GENOMIC DNA]</scope>
    <source>
        <strain evidence="4">NCTC11134</strain>
    </source>
</reference>
<evidence type="ECO:0000313" key="4">
    <source>
        <dbReference type="Proteomes" id="UP000057820"/>
    </source>
</evidence>
<evidence type="ECO:0000259" key="2">
    <source>
        <dbReference type="Pfam" id="PF08327"/>
    </source>
</evidence>